<evidence type="ECO:0000256" key="1">
    <source>
        <dbReference type="SAM" id="Phobius"/>
    </source>
</evidence>
<dbReference type="EMBL" id="MDYQ01000248">
    <property type="protein sequence ID" value="PRP77987.1"/>
    <property type="molecule type" value="Genomic_DNA"/>
</dbReference>
<organism evidence="2 3">
    <name type="scientific">Planoprotostelium fungivorum</name>
    <dbReference type="NCBI Taxonomy" id="1890364"/>
    <lineage>
        <taxon>Eukaryota</taxon>
        <taxon>Amoebozoa</taxon>
        <taxon>Evosea</taxon>
        <taxon>Variosea</taxon>
        <taxon>Cavosteliida</taxon>
        <taxon>Cavosteliaceae</taxon>
        <taxon>Planoprotostelium</taxon>
    </lineage>
</organism>
<keyword evidence="1" id="KW-1133">Transmembrane helix</keyword>
<dbReference type="AlphaFoldDB" id="A0A2P6N204"/>
<comment type="caution">
    <text evidence="2">The sequence shown here is derived from an EMBL/GenBank/DDBJ whole genome shotgun (WGS) entry which is preliminary data.</text>
</comment>
<keyword evidence="1" id="KW-0472">Membrane</keyword>
<proteinExistence type="predicted"/>
<reference evidence="2 3" key="1">
    <citation type="journal article" date="2018" name="Genome Biol. Evol.">
        <title>Multiple Roots of Fruiting Body Formation in Amoebozoa.</title>
        <authorList>
            <person name="Hillmann F."/>
            <person name="Forbes G."/>
            <person name="Novohradska S."/>
            <person name="Ferling I."/>
            <person name="Riege K."/>
            <person name="Groth M."/>
            <person name="Westermann M."/>
            <person name="Marz M."/>
            <person name="Spaller T."/>
            <person name="Winckler T."/>
            <person name="Schaap P."/>
            <person name="Glockner G."/>
        </authorList>
    </citation>
    <scope>NUCLEOTIDE SEQUENCE [LARGE SCALE GENOMIC DNA]</scope>
    <source>
        <strain evidence="2 3">Jena</strain>
    </source>
</reference>
<accession>A0A2P6N204</accession>
<dbReference type="Proteomes" id="UP000241769">
    <property type="component" value="Unassembled WGS sequence"/>
</dbReference>
<keyword evidence="1" id="KW-0812">Transmembrane</keyword>
<keyword evidence="3" id="KW-1185">Reference proteome</keyword>
<name>A0A2P6N204_9EUKA</name>
<dbReference type="InParanoid" id="A0A2P6N204"/>
<gene>
    <name evidence="2" type="ORF">PROFUN_14107</name>
</gene>
<protein>
    <submittedName>
        <fullName evidence="2">Uncharacterized protein</fullName>
    </submittedName>
</protein>
<feature type="transmembrane region" description="Helical" evidence="1">
    <location>
        <begin position="20"/>
        <end position="44"/>
    </location>
</feature>
<evidence type="ECO:0000313" key="3">
    <source>
        <dbReference type="Proteomes" id="UP000241769"/>
    </source>
</evidence>
<evidence type="ECO:0000313" key="2">
    <source>
        <dbReference type="EMBL" id="PRP77987.1"/>
    </source>
</evidence>
<sequence length="93" mass="10358">MVSTLGSYDDCVSDYKHTVIIVTIILIVSTLLICGVCAFVAHTFNKSQAEVYRTTHDTFKDASYSTFTAPPVQNVQQEEEDLLDVLDLNLDLI</sequence>